<accession>A0A8B8F593</accession>
<keyword evidence="1" id="KW-1185">Reference proteome</keyword>
<organism evidence="1 2">
    <name type="scientific">Sipha flava</name>
    <name type="common">yellow sugarcane aphid</name>
    <dbReference type="NCBI Taxonomy" id="143950"/>
    <lineage>
        <taxon>Eukaryota</taxon>
        <taxon>Metazoa</taxon>
        <taxon>Ecdysozoa</taxon>
        <taxon>Arthropoda</taxon>
        <taxon>Hexapoda</taxon>
        <taxon>Insecta</taxon>
        <taxon>Pterygota</taxon>
        <taxon>Neoptera</taxon>
        <taxon>Paraneoptera</taxon>
        <taxon>Hemiptera</taxon>
        <taxon>Sternorrhyncha</taxon>
        <taxon>Aphidomorpha</taxon>
        <taxon>Aphidoidea</taxon>
        <taxon>Aphididae</taxon>
        <taxon>Sipha</taxon>
    </lineage>
</organism>
<evidence type="ECO:0000313" key="2">
    <source>
        <dbReference type="RefSeq" id="XP_025405873.1"/>
    </source>
</evidence>
<evidence type="ECO:0000313" key="1">
    <source>
        <dbReference type="Proteomes" id="UP000694846"/>
    </source>
</evidence>
<protein>
    <submittedName>
        <fullName evidence="2">Uncharacterized protein LOC112680091</fullName>
    </submittedName>
</protein>
<gene>
    <name evidence="2" type="primary">LOC112680091</name>
</gene>
<dbReference type="AlphaFoldDB" id="A0A8B8F593"/>
<dbReference type="RefSeq" id="XP_025405873.1">
    <property type="nucleotide sequence ID" value="XM_025550088.1"/>
</dbReference>
<reference evidence="2" key="1">
    <citation type="submission" date="2025-08" db="UniProtKB">
        <authorList>
            <consortium name="RefSeq"/>
        </authorList>
    </citation>
    <scope>IDENTIFICATION</scope>
    <source>
        <tissue evidence="2">Whole body</tissue>
    </source>
</reference>
<dbReference type="Proteomes" id="UP000694846">
    <property type="component" value="Unplaced"/>
</dbReference>
<name>A0A8B8F593_9HEMI</name>
<dbReference type="PROSITE" id="PS51257">
    <property type="entry name" value="PROKAR_LIPOPROTEIN"/>
    <property type="match status" value="1"/>
</dbReference>
<dbReference type="GeneID" id="112680091"/>
<sequence>MQRLSLVVQDGLVDHRIASINTSDHVSCNQSLCGCEASESLPVEEKTRVSFILQDSSTTFSQAYRVVQLVTGHQSTHRHCRHRCESITRRPKWSRKILTSLQV</sequence>
<proteinExistence type="predicted"/>